<gene>
    <name evidence="2" type="ORF">NWE73_08095</name>
</gene>
<evidence type="ECO:0000259" key="1">
    <source>
        <dbReference type="Pfam" id="PF14394"/>
    </source>
</evidence>
<organism evidence="2 3">
    <name type="scientific">Bdellovibrio svalbardensis</name>
    <dbReference type="NCBI Taxonomy" id="2972972"/>
    <lineage>
        <taxon>Bacteria</taxon>
        <taxon>Pseudomonadati</taxon>
        <taxon>Bdellovibrionota</taxon>
        <taxon>Bdellovibrionia</taxon>
        <taxon>Bdellovibrionales</taxon>
        <taxon>Pseudobdellovibrionaceae</taxon>
        <taxon>Bdellovibrio</taxon>
    </lineage>
</organism>
<dbReference type="Proteomes" id="UP001152321">
    <property type="component" value="Unassembled WGS sequence"/>
</dbReference>
<dbReference type="NCBIfam" id="TIGR02147">
    <property type="entry name" value="Fsuc_second"/>
    <property type="match status" value="1"/>
</dbReference>
<dbReference type="InterPro" id="IPR011873">
    <property type="entry name" value="CHP02147"/>
</dbReference>
<feature type="domain" description="DUF4423" evidence="1">
    <location>
        <begin position="107"/>
        <end position="273"/>
    </location>
</feature>
<dbReference type="InterPro" id="IPR025537">
    <property type="entry name" value="DUF4423"/>
</dbReference>
<protein>
    <submittedName>
        <fullName evidence="2">DUF4423 domain-containing protein</fullName>
    </submittedName>
</protein>
<dbReference type="Pfam" id="PF14394">
    <property type="entry name" value="DUF4423"/>
    <property type="match status" value="1"/>
</dbReference>
<keyword evidence="3" id="KW-1185">Reference proteome</keyword>
<dbReference type="RefSeq" id="WP_277577797.1">
    <property type="nucleotide sequence ID" value="NZ_JANRMI010000002.1"/>
</dbReference>
<comment type="caution">
    <text evidence="2">The sequence shown here is derived from an EMBL/GenBank/DDBJ whole genome shotgun (WGS) entry which is preliminary data.</text>
</comment>
<evidence type="ECO:0000313" key="3">
    <source>
        <dbReference type="Proteomes" id="UP001152321"/>
    </source>
</evidence>
<evidence type="ECO:0000313" key="2">
    <source>
        <dbReference type="EMBL" id="MDG0816319.1"/>
    </source>
</evidence>
<reference evidence="2" key="1">
    <citation type="submission" date="2022-08" db="EMBL/GenBank/DDBJ databases">
        <title>Novel Bdellovibrio Species Isolated from Svalbard: Designation Bdellovibrio svalbardensis.</title>
        <authorList>
            <person name="Mitchell R.J."/>
            <person name="Choi S.Y."/>
        </authorList>
    </citation>
    <scope>NUCLEOTIDE SEQUENCE</scope>
    <source>
        <strain evidence="2">PAP01</strain>
    </source>
</reference>
<proteinExistence type="predicted"/>
<dbReference type="EMBL" id="JANRMI010000002">
    <property type="protein sequence ID" value="MDG0816319.1"/>
    <property type="molecule type" value="Genomic_DNA"/>
</dbReference>
<accession>A0ABT6DK77</accession>
<name>A0ABT6DK77_9BACT</name>
<sequence>MSTNTPKKPQLKDYLDVSHYLKDLYGYRKATEDGFSYESWAQEVGFQHRSFLRQVVIGRRALTDATAKQLGERLFFTKPEQEHFQTLARYSKCRTKQERDVYGQRLMQILKDNYYQTEVEVSEDFLGSPMVPRLQVLLSLGDKSRSIKDLSQALQADPLEIEKGLLVLLRLNLVELDGDNYKATVNSFKVPAELGSEVLLDYHKKILQDAIAARNLPHDQRRYKSLLMAMSPEEFEQFLNNMNAFAKEQLQKFDNPSVEGRRLFQVNLNLFSVSTELT</sequence>